<dbReference type="PROSITE" id="PS00732">
    <property type="entry name" value="RIBOSOMAL_S16"/>
    <property type="match status" value="1"/>
</dbReference>
<dbReference type="KEGG" id="lhf:JCM16775_0845"/>
<organism evidence="4 5">
    <name type="scientific">Leptotrichia hofstadii</name>
    <dbReference type="NCBI Taxonomy" id="157688"/>
    <lineage>
        <taxon>Bacteria</taxon>
        <taxon>Fusobacteriati</taxon>
        <taxon>Fusobacteriota</taxon>
        <taxon>Fusobacteriia</taxon>
        <taxon>Fusobacteriales</taxon>
        <taxon>Leptotrichiaceae</taxon>
        <taxon>Leptotrichia</taxon>
    </lineage>
</organism>
<evidence type="ECO:0000313" key="5">
    <source>
        <dbReference type="Proteomes" id="UP000321892"/>
    </source>
</evidence>
<reference evidence="4 5" key="1">
    <citation type="submission" date="2019-07" db="EMBL/GenBank/DDBJ databases">
        <title>Complete Genome Sequence of Leptotrichia hofstadii Strain JCM16775.</title>
        <authorList>
            <person name="Watanabe S."/>
            <person name="Cui L."/>
        </authorList>
    </citation>
    <scope>NUCLEOTIDE SEQUENCE [LARGE SCALE GENOMIC DNA]</scope>
    <source>
        <strain evidence="4 5">JCM16775</strain>
    </source>
</reference>
<dbReference type="GO" id="GO:0006412">
    <property type="term" value="P:translation"/>
    <property type="evidence" value="ECO:0007669"/>
    <property type="project" value="InterPro"/>
</dbReference>
<keyword evidence="2" id="KW-0687">Ribonucleoprotein</keyword>
<dbReference type="AlphaFoldDB" id="A0A510JFW1"/>
<dbReference type="NCBIfam" id="TIGR00002">
    <property type="entry name" value="S16"/>
    <property type="match status" value="1"/>
</dbReference>
<proteinExistence type="predicted"/>
<dbReference type="InterPro" id="IPR020592">
    <property type="entry name" value="Ribosomal_bS16_CS"/>
</dbReference>
<dbReference type="GO" id="GO:0005737">
    <property type="term" value="C:cytoplasm"/>
    <property type="evidence" value="ECO:0007669"/>
    <property type="project" value="UniProtKB-ARBA"/>
</dbReference>
<dbReference type="EMBL" id="AP019823">
    <property type="protein sequence ID" value="BBM38137.1"/>
    <property type="molecule type" value="Genomic_DNA"/>
</dbReference>
<evidence type="ECO:0000256" key="2">
    <source>
        <dbReference type="ARBA" id="ARBA00023274"/>
    </source>
</evidence>
<dbReference type="SUPFAM" id="SSF54565">
    <property type="entry name" value="Ribosomal protein S16"/>
    <property type="match status" value="1"/>
</dbReference>
<dbReference type="Proteomes" id="UP000321892">
    <property type="component" value="Chromosome"/>
</dbReference>
<dbReference type="Pfam" id="PF00886">
    <property type="entry name" value="Ribosomal_S16"/>
    <property type="match status" value="1"/>
</dbReference>
<gene>
    <name evidence="4" type="ORF">JCM16775_0845</name>
</gene>
<keyword evidence="5" id="KW-1185">Reference proteome</keyword>
<protein>
    <recommendedName>
        <fullName evidence="3">30S ribosomal protein S16</fullName>
    </recommendedName>
</protein>
<dbReference type="InterPro" id="IPR000307">
    <property type="entry name" value="Ribosomal_bS16"/>
</dbReference>
<name>A0A510JFW1_9FUSO</name>
<sequence length="67" mass="7535">MLKLRLTRLGRKKVPFYRIAAMEALSRRDGKAVAYLGTFNPLAEEGKTSSIKRGRNLKILITRSSAN</sequence>
<dbReference type="GO" id="GO:0015935">
    <property type="term" value="C:small ribosomal subunit"/>
    <property type="evidence" value="ECO:0007669"/>
    <property type="project" value="TreeGrafter"/>
</dbReference>
<evidence type="ECO:0000313" key="4">
    <source>
        <dbReference type="EMBL" id="BBM38137.1"/>
    </source>
</evidence>
<dbReference type="PANTHER" id="PTHR12919:SF20">
    <property type="entry name" value="SMALL RIBOSOMAL SUBUNIT PROTEIN BS16M"/>
    <property type="match status" value="1"/>
</dbReference>
<evidence type="ECO:0000256" key="1">
    <source>
        <dbReference type="ARBA" id="ARBA00022980"/>
    </source>
</evidence>
<dbReference type="PANTHER" id="PTHR12919">
    <property type="entry name" value="30S RIBOSOMAL PROTEIN S16"/>
    <property type="match status" value="1"/>
</dbReference>
<keyword evidence="1 4" id="KW-0689">Ribosomal protein</keyword>
<dbReference type="InterPro" id="IPR023803">
    <property type="entry name" value="Ribosomal_bS16_dom_sf"/>
</dbReference>
<dbReference type="GO" id="GO:0003735">
    <property type="term" value="F:structural constituent of ribosome"/>
    <property type="evidence" value="ECO:0007669"/>
    <property type="project" value="InterPro"/>
</dbReference>
<evidence type="ECO:0000256" key="3">
    <source>
        <dbReference type="ARBA" id="ARBA00035310"/>
    </source>
</evidence>
<dbReference type="Gene3D" id="3.30.1320.10">
    <property type="match status" value="1"/>
</dbReference>
<accession>A0A510JFW1</accession>